<dbReference type="EMBL" id="VOOS01000001">
    <property type="protein sequence ID" value="TXB67034.1"/>
    <property type="molecule type" value="Genomic_DNA"/>
</dbReference>
<organism evidence="1 2">
    <name type="scientific">Vicingus serpentipes</name>
    <dbReference type="NCBI Taxonomy" id="1926625"/>
    <lineage>
        <taxon>Bacteria</taxon>
        <taxon>Pseudomonadati</taxon>
        <taxon>Bacteroidota</taxon>
        <taxon>Flavobacteriia</taxon>
        <taxon>Flavobacteriales</taxon>
        <taxon>Vicingaceae</taxon>
        <taxon>Vicingus</taxon>
    </lineage>
</organism>
<dbReference type="PROSITE" id="PS51257">
    <property type="entry name" value="PROKAR_LIPOPROTEIN"/>
    <property type="match status" value="1"/>
</dbReference>
<dbReference type="RefSeq" id="WP_147098205.1">
    <property type="nucleotide sequence ID" value="NZ_VOOS01000001.1"/>
</dbReference>
<evidence type="ECO:0000313" key="1">
    <source>
        <dbReference type="EMBL" id="TXB67034.1"/>
    </source>
</evidence>
<sequence length="268" mass="29484">MKKLLIIVLSSLFMFIGCKKSDRDDDTSTNSSEDYALATGLVYDIFKIIHQASSTSQGVVSATTLDSTSVFGCDTIIFDGSTSPKTLQVNFGNCSTSTNLRSGYITASYNGFYDDLGTVTSISFNDYILNDFTFIAGTITSQFNGIINNYPTYTITFNEVKIRNNQNQKIFYSGSYQLKIIDGESTPLFNDDIYEITGSTSGRAFKGNAFTAQIVNKLTLNGDCNWVSSGQALVKPESKDTRALNFGSSCDNKITVTLYEINYELEMP</sequence>
<keyword evidence="2" id="KW-1185">Reference proteome</keyword>
<proteinExistence type="predicted"/>
<name>A0A5C6RY82_9FLAO</name>
<evidence type="ECO:0000313" key="2">
    <source>
        <dbReference type="Proteomes" id="UP000321721"/>
    </source>
</evidence>
<comment type="caution">
    <text evidence="1">The sequence shown here is derived from an EMBL/GenBank/DDBJ whole genome shotgun (WGS) entry which is preliminary data.</text>
</comment>
<reference evidence="1 2" key="1">
    <citation type="submission" date="2019-08" db="EMBL/GenBank/DDBJ databases">
        <title>Genome of Vicingus serpentipes NCIMB 15042.</title>
        <authorList>
            <person name="Bowman J.P."/>
        </authorList>
    </citation>
    <scope>NUCLEOTIDE SEQUENCE [LARGE SCALE GENOMIC DNA]</scope>
    <source>
        <strain evidence="1 2">NCIMB 15042</strain>
    </source>
</reference>
<protein>
    <submittedName>
        <fullName evidence="1">Uncharacterized protein</fullName>
    </submittedName>
</protein>
<gene>
    <name evidence="1" type="ORF">FRY74_02285</name>
</gene>
<dbReference type="OrthoDB" id="1114031at2"/>
<accession>A0A5C6RY82</accession>
<dbReference type="Proteomes" id="UP000321721">
    <property type="component" value="Unassembled WGS sequence"/>
</dbReference>
<dbReference type="AlphaFoldDB" id="A0A5C6RY82"/>